<keyword evidence="1" id="KW-0812">Transmembrane</keyword>
<sequence>MSEKIDNIVKKVIAVVGIIFGIYHIVVLNFVPRPAMAFRSFHLLLVLLLTFLIYPTFKPKEGEKKSLGLVNLIFIVLSIASVGYAYFNIENILLRGGIFTTQMDIIMGLITLLCVLEATRRTNGLALPIIGGVFILYAFLGQYLPGMLGHSGYSVKRIITTLYTYDGVFGTALDTAATFVVMFVIFAAFLEKTGAGAAFFDLAASVAGAARGGPAKVAVIACALFGTISGSAVACVAACGSIIIPLMIKMNYDRTLSAASVSAASIGGQIMPPVMAAGAFLMAEYLGMKYLDIVVAAIIPAVMYFFTIWISVDAIAAKNGLNGLNKDELPQLKAVLKKDWPLFLPLVLLIVLLTVVGYSAIKSAFFAMVACIVVCMFKKETRMSVKSIAETLIASAKGSASTACACACAGIVIGCISLTGLGLKISSLIIGLSGGNVLPALILSMCTAILFGMGLPTTVSYILCANVLAPVLTSMGIVPLAAHMFIFYFACLSGITPPVALAAYTGAGIAGSKAIQTASEGCKLAIVAFFVPYMFVYNTAFLMNGGILDILWAVLCGIVMCYALTAAIQGYMVQRLGVLLRLAFFVCAVFMFLQFKICDVIGLAIFAVLMALLLLQKKKGNTVSEPAV</sequence>
<feature type="transmembrane region" description="Helical" evidence="1">
    <location>
        <begin position="290"/>
        <end position="312"/>
    </location>
</feature>
<protein>
    <submittedName>
        <fullName evidence="3">TRAP transporter fused permease subunit</fullName>
    </submittedName>
</protein>
<feature type="transmembrane region" description="Helical" evidence="1">
    <location>
        <begin position="93"/>
        <end position="116"/>
    </location>
</feature>
<feature type="transmembrane region" description="Helical" evidence="1">
    <location>
        <begin position="346"/>
        <end position="377"/>
    </location>
</feature>
<feature type="transmembrane region" description="Helical" evidence="1">
    <location>
        <begin position="125"/>
        <end position="148"/>
    </location>
</feature>
<feature type="transmembrane region" description="Helical" evidence="1">
    <location>
        <begin position="260"/>
        <end position="283"/>
    </location>
</feature>
<evidence type="ECO:0000259" key="2">
    <source>
        <dbReference type="Pfam" id="PF06808"/>
    </source>
</evidence>
<evidence type="ECO:0000313" key="3">
    <source>
        <dbReference type="EMBL" id="QNL45481.1"/>
    </source>
</evidence>
<feature type="transmembrane region" description="Helical" evidence="1">
    <location>
        <begin position="12"/>
        <end position="31"/>
    </location>
</feature>
<dbReference type="RefSeq" id="WP_187333909.1">
    <property type="nucleotide sequence ID" value="NZ_CP060490.1"/>
</dbReference>
<feature type="transmembrane region" description="Helical" evidence="1">
    <location>
        <begin position="37"/>
        <end position="57"/>
    </location>
</feature>
<dbReference type="Pfam" id="PF06808">
    <property type="entry name" value="DctM"/>
    <property type="match status" value="1"/>
</dbReference>
<keyword evidence="4" id="KW-1185">Reference proteome</keyword>
<feature type="transmembrane region" description="Helical" evidence="1">
    <location>
        <begin position="484"/>
        <end position="504"/>
    </location>
</feature>
<name>A0A7G9B7F0_9FIRM</name>
<feature type="transmembrane region" description="Helical" evidence="1">
    <location>
        <begin position="458"/>
        <end position="478"/>
    </location>
</feature>
<gene>
    <name evidence="3" type="ORF">H8790_05620</name>
</gene>
<feature type="transmembrane region" description="Helical" evidence="1">
    <location>
        <begin position="398"/>
        <end position="422"/>
    </location>
</feature>
<feature type="transmembrane region" description="Helical" evidence="1">
    <location>
        <begin position="578"/>
        <end position="594"/>
    </location>
</feature>
<dbReference type="PANTHER" id="PTHR43849:SF2">
    <property type="entry name" value="BLL3936 PROTEIN"/>
    <property type="match status" value="1"/>
</dbReference>
<keyword evidence="1" id="KW-0472">Membrane</keyword>
<dbReference type="EMBL" id="CP060490">
    <property type="protein sequence ID" value="QNL45481.1"/>
    <property type="molecule type" value="Genomic_DNA"/>
</dbReference>
<evidence type="ECO:0000313" key="4">
    <source>
        <dbReference type="Proteomes" id="UP000515960"/>
    </source>
</evidence>
<dbReference type="InterPro" id="IPR011853">
    <property type="entry name" value="TRAP_DctM-Dct_fused"/>
</dbReference>
<organism evidence="3 4">
    <name type="scientific">Oscillibacter hominis</name>
    <dbReference type="NCBI Taxonomy" id="2763056"/>
    <lineage>
        <taxon>Bacteria</taxon>
        <taxon>Bacillati</taxon>
        <taxon>Bacillota</taxon>
        <taxon>Clostridia</taxon>
        <taxon>Eubacteriales</taxon>
        <taxon>Oscillospiraceae</taxon>
        <taxon>Oscillibacter</taxon>
    </lineage>
</organism>
<feature type="transmembrane region" description="Helical" evidence="1">
    <location>
        <begin position="550"/>
        <end position="571"/>
    </location>
</feature>
<dbReference type="InterPro" id="IPR010656">
    <property type="entry name" value="DctM"/>
</dbReference>
<proteinExistence type="predicted"/>
<feature type="transmembrane region" description="Helical" evidence="1">
    <location>
        <begin position="428"/>
        <end position="451"/>
    </location>
</feature>
<dbReference type="Proteomes" id="UP000515960">
    <property type="component" value="Chromosome"/>
</dbReference>
<reference evidence="3 4" key="1">
    <citation type="submission" date="2020-08" db="EMBL/GenBank/DDBJ databases">
        <authorList>
            <person name="Liu C."/>
            <person name="Sun Q."/>
        </authorList>
    </citation>
    <scope>NUCLEOTIDE SEQUENCE [LARGE SCALE GENOMIC DNA]</scope>
    <source>
        <strain evidence="3 4">NSJ-62</strain>
    </source>
</reference>
<dbReference type="PANTHER" id="PTHR43849">
    <property type="entry name" value="BLL3936 PROTEIN"/>
    <property type="match status" value="1"/>
</dbReference>
<feature type="transmembrane region" description="Helical" evidence="1">
    <location>
        <begin position="524"/>
        <end position="544"/>
    </location>
</feature>
<dbReference type="AlphaFoldDB" id="A0A7G9B7F0"/>
<feature type="transmembrane region" description="Helical" evidence="1">
    <location>
        <begin position="600"/>
        <end position="615"/>
    </location>
</feature>
<feature type="transmembrane region" description="Helical" evidence="1">
    <location>
        <begin position="168"/>
        <end position="190"/>
    </location>
</feature>
<dbReference type="NCBIfam" id="TIGR02123">
    <property type="entry name" value="TRAP_fused"/>
    <property type="match status" value="1"/>
</dbReference>
<feature type="transmembrane region" description="Helical" evidence="1">
    <location>
        <begin position="69"/>
        <end position="87"/>
    </location>
</feature>
<evidence type="ECO:0000256" key="1">
    <source>
        <dbReference type="SAM" id="Phobius"/>
    </source>
</evidence>
<dbReference type="KEGG" id="ohi:H8790_05620"/>
<accession>A0A7G9B7F0</accession>
<keyword evidence="1" id="KW-1133">Transmembrane helix</keyword>
<feature type="domain" description="TRAP C4-dicarboxylate transport system permease DctM subunit" evidence="2">
    <location>
        <begin position="111"/>
        <end position="542"/>
    </location>
</feature>
<feature type="transmembrane region" description="Helical" evidence="1">
    <location>
        <begin position="217"/>
        <end position="248"/>
    </location>
</feature>